<accession>A0A7L1Q7L1</accession>
<feature type="compositionally biased region" description="Low complexity" evidence="1">
    <location>
        <begin position="251"/>
        <end position="260"/>
    </location>
</feature>
<dbReference type="PANTHER" id="PTHR22443:SF14">
    <property type="entry name" value="KAT8 REGULATORY NSL COMPLEX SUBUNIT 1"/>
    <property type="match status" value="1"/>
</dbReference>
<dbReference type="PROSITE" id="PS52052">
    <property type="entry name" value="PEHE"/>
    <property type="match status" value="1"/>
</dbReference>
<feature type="region of interest" description="Disordered" evidence="1">
    <location>
        <begin position="23"/>
        <end position="69"/>
    </location>
</feature>
<protein>
    <submittedName>
        <fullName evidence="3">KANL1 protein</fullName>
    </submittedName>
</protein>
<dbReference type="SMART" id="SM01300">
    <property type="entry name" value="PEHE"/>
    <property type="match status" value="1"/>
</dbReference>
<dbReference type="EMBL" id="VXBR01001006">
    <property type="protein sequence ID" value="NXO20675.1"/>
    <property type="molecule type" value="Genomic_DNA"/>
</dbReference>
<feature type="compositionally biased region" description="Polar residues" evidence="1">
    <location>
        <begin position="25"/>
        <end position="40"/>
    </location>
</feature>
<feature type="region of interest" description="Disordered" evidence="1">
    <location>
        <begin position="399"/>
        <end position="427"/>
    </location>
</feature>
<dbReference type="Gene3D" id="6.10.250.3170">
    <property type="match status" value="1"/>
</dbReference>
<dbReference type="Pfam" id="PF15275">
    <property type="entry name" value="PEHE"/>
    <property type="match status" value="1"/>
</dbReference>
<feature type="compositionally biased region" description="Low complexity" evidence="1">
    <location>
        <begin position="811"/>
        <end position="832"/>
    </location>
</feature>
<organism evidence="3 4">
    <name type="scientific">Cisticola juncidis</name>
    <dbReference type="NCBI Taxonomy" id="52622"/>
    <lineage>
        <taxon>Eukaryota</taxon>
        <taxon>Metazoa</taxon>
        <taxon>Chordata</taxon>
        <taxon>Craniata</taxon>
        <taxon>Vertebrata</taxon>
        <taxon>Euteleostomi</taxon>
        <taxon>Archelosauria</taxon>
        <taxon>Archosauria</taxon>
        <taxon>Dinosauria</taxon>
        <taxon>Saurischia</taxon>
        <taxon>Theropoda</taxon>
        <taxon>Coelurosauria</taxon>
        <taxon>Aves</taxon>
        <taxon>Neognathae</taxon>
        <taxon>Neoaves</taxon>
        <taxon>Telluraves</taxon>
        <taxon>Australaves</taxon>
        <taxon>Passeriformes</taxon>
        <taxon>Sylvioidea</taxon>
        <taxon>Cisticolidae</taxon>
        <taxon>Cisticola</taxon>
    </lineage>
</organism>
<evidence type="ECO:0000313" key="3">
    <source>
        <dbReference type="EMBL" id="NXO20675.1"/>
    </source>
</evidence>
<name>A0A7L1Q7L1_9PASS</name>
<feature type="non-terminal residue" evidence="3">
    <location>
        <position position="927"/>
    </location>
</feature>
<dbReference type="GO" id="GO:0044545">
    <property type="term" value="C:NSL complex"/>
    <property type="evidence" value="ECO:0007669"/>
    <property type="project" value="TreeGrafter"/>
</dbReference>
<proteinExistence type="predicted"/>
<comment type="caution">
    <text evidence="3">The sequence shown here is derived from an EMBL/GenBank/DDBJ whole genome shotgun (WGS) entry which is preliminary data.</text>
</comment>
<feature type="region of interest" description="Disordered" evidence="1">
    <location>
        <begin position="246"/>
        <end position="271"/>
    </location>
</feature>
<gene>
    <name evidence="3" type="primary">Kansl1</name>
    <name evidence="3" type="ORF">CISJUN_R13199</name>
</gene>
<feature type="non-terminal residue" evidence="3">
    <location>
        <position position="1"/>
    </location>
</feature>
<keyword evidence="4" id="KW-1185">Reference proteome</keyword>
<dbReference type="InterPro" id="IPR026180">
    <property type="entry name" value="NSL1"/>
</dbReference>
<evidence type="ECO:0000313" key="4">
    <source>
        <dbReference type="Proteomes" id="UP000546986"/>
    </source>
</evidence>
<dbReference type="PANTHER" id="PTHR22443">
    <property type="entry name" value="NON-SPECIFIC LETHAL 1, ISOFORM M"/>
    <property type="match status" value="1"/>
</dbReference>
<dbReference type="Proteomes" id="UP000546986">
    <property type="component" value="Unassembled WGS sequence"/>
</dbReference>
<dbReference type="GO" id="GO:0035035">
    <property type="term" value="F:histone acetyltransferase binding"/>
    <property type="evidence" value="ECO:0007669"/>
    <property type="project" value="TreeGrafter"/>
</dbReference>
<reference evidence="3 4" key="1">
    <citation type="submission" date="2019-09" db="EMBL/GenBank/DDBJ databases">
        <title>Bird 10,000 Genomes (B10K) Project - Family phase.</title>
        <authorList>
            <person name="Zhang G."/>
        </authorList>
    </citation>
    <scope>NUCLEOTIDE SEQUENCE [LARGE SCALE GENOMIC DNA]</scope>
    <source>
        <strain evidence="3">B10K-DU-002-30</strain>
        <tissue evidence="3">Muscle</tissue>
    </source>
</reference>
<evidence type="ECO:0000256" key="1">
    <source>
        <dbReference type="SAM" id="MobiDB-lite"/>
    </source>
</evidence>
<feature type="region of interest" description="Disordered" evidence="1">
    <location>
        <begin position="143"/>
        <end position="185"/>
    </location>
</feature>
<feature type="region of interest" description="Disordered" evidence="1">
    <location>
        <begin position="750"/>
        <end position="843"/>
    </location>
</feature>
<feature type="region of interest" description="Disordered" evidence="1">
    <location>
        <begin position="684"/>
        <end position="717"/>
    </location>
</feature>
<feature type="region of interest" description="Disordered" evidence="1">
    <location>
        <begin position="507"/>
        <end position="544"/>
    </location>
</feature>
<feature type="compositionally biased region" description="Basic residues" evidence="1">
    <location>
        <begin position="693"/>
        <end position="703"/>
    </location>
</feature>
<feature type="domain" description="PEHE" evidence="2">
    <location>
        <begin position="866"/>
        <end position="927"/>
    </location>
</feature>
<feature type="compositionally biased region" description="Basic and acidic residues" evidence="1">
    <location>
        <begin position="767"/>
        <end position="788"/>
    </location>
</feature>
<dbReference type="InterPro" id="IPR029332">
    <property type="entry name" value="PEHE_dom"/>
</dbReference>
<sequence length="927" mass="100514">MAAMAPALTDAAAEAHHIRFKLAPPSSTLSPGSAESNGNAGNILLPANGTKRKGIAPEDPSLDFRNSPTKEELGKLQPLVASYLCSDVTSVSSKEPLKLQGVFNKQTVLKSHSLLSQSFLKTSDLLGRQPVLEFTLENLKTMSTNSQPPLPQAPVNGLAKKLAKSTNSDHENSTSLNGGKCAPPSAALQTVDCNTGGSELGDLKAGLTNCTLPHRSLDAEHATPFSNNSTATKASLHSAEQQWVLEGGSGEPRAPGAAGRPDGGSKEEQKPSLLAHSALDSEMRTRALLRRQADIESRARRLQKRLQVVQAKQVERHIQQQLGGFLEKTLSKLPALDPLRHRSQLMLTRKAEAALRKAASETVTSEGLSNFLKSDSISEELERFTASGMANLRCSERAFDSDVTDSSSGGESDVEEEELTKADPEQPHVPLRRRAEWRWAADRAAIVSRWNWLQAHVSDLEYRIRQQTDIYKQIRATKGLIVLGEASPPEPAADDSSRPVRAEVKLEPGADRLSVSGSQPLENVGVSAANPPESHPTKPCGAPRPVNGVINTLQPGLAEHAQGDGQEGEELLHKRQRPAAPDGTCVAARTRPVLGCKRRRLVRPSTILPLSKKAHRASLARCSCDVNPACALCGARGPAPDLQYDSPVQERLAQLDCCIHPVLSFPDDVPTSLHFQSMLKSQWQNKPYEKTKPPKKLSLKHRAPVPPSLADPARKDRHKLVNSFFTAAKRSHQKAQADKAHRPPLDDFSAVSKAERAPERSAQPPAFDKKRLRDCSSERSEVLKHHADVGGPSYLSAVPPAPHSPIARQLSTSSEGSAPASAASQGTTGTAQPRRRRGESSFDINNIVIPMSVAATTRVEKLQYKEILTPSWREVDISALKASPEEDSEEVEDLSDSAFAARHGKCEEMERARWLWSTSVPPQRRGS</sequence>
<dbReference type="AlphaFoldDB" id="A0A7L1Q7L1"/>
<evidence type="ECO:0000259" key="2">
    <source>
        <dbReference type="PROSITE" id="PS52052"/>
    </source>
</evidence>